<dbReference type="RefSeq" id="WP_153249214.1">
    <property type="nucleotide sequence ID" value="NZ_CP044205.1"/>
</dbReference>
<dbReference type="OrthoDB" id="5077169at2"/>
<dbReference type="SUPFAM" id="SSF56209">
    <property type="entry name" value="Nitrile hydratase alpha chain"/>
    <property type="match status" value="1"/>
</dbReference>
<dbReference type="Gene3D" id="3.90.330.10">
    <property type="entry name" value="Nitrile hydratase alpha /Thiocyanate hydrolase gamma"/>
    <property type="match status" value="1"/>
</dbReference>
<sequence length="123" mass="13604">MNSDSEALENNAIQQAEKIQEIIAKCWADEDFKIRLLANTVKTLQEENIDVTEGVNIKAVENTESVFHLVIPAKPNELSDEMLDQVVGGVDFNNLGKAVIEGCLKRPLFRFGDGGFRNVGIKS</sequence>
<accession>A0A5Q0BHE0</accession>
<dbReference type="KEGG" id="mmob:F6R98_11875"/>
<dbReference type="InterPro" id="IPR036648">
    <property type="entry name" value="CN_Hdrase_a/SCN_Hdrase_g_sf"/>
</dbReference>
<reference evidence="3 4" key="1">
    <citation type="submission" date="2019-09" db="EMBL/GenBank/DDBJ databases">
        <title>Ecophysiology of the spiral-shaped methanotroph Methylospira mobilis as revealed by the complete genome sequence.</title>
        <authorList>
            <person name="Oshkin I.Y."/>
            <person name="Dedysh S.N."/>
            <person name="Miroshnikov K."/>
            <person name="Danilova O.V."/>
            <person name="Hakobyan A."/>
            <person name="Liesack W."/>
        </authorList>
    </citation>
    <scope>NUCLEOTIDE SEQUENCE [LARGE SCALE GENOMIC DNA]</scope>
    <source>
        <strain evidence="3 4">Shm1</strain>
    </source>
</reference>
<evidence type="ECO:0000259" key="2">
    <source>
        <dbReference type="Pfam" id="PF02979"/>
    </source>
</evidence>
<feature type="domain" description="Nitrile hydratase alpha/Thiocyanate hydrolase gamma" evidence="2">
    <location>
        <begin position="16"/>
        <end position="72"/>
    </location>
</feature>
<dbReference type="AlphaFoldDB" id="A0A5Q0BHE0"/>
<dbReference type="Proteomes" id="UP000325755">
    <property type="component" value="Chromosome"/>
</dbReference>
<evidence type="ECO:0000256" key="1">
    <source>
        <dbReference type="ARBA" id="ARBA00022723"/>
    </source>
</evidence>
<organism evidence="3 4">
    <name type="scientific">Candidatus Methylospira mobilis</name>
    <dbReference type="NCBI Taxonomy" id="1808979"/>
    <lineage>
        <taxon>Bacteria</taxon>
        <taxon>Pseudomonadati</taxon>
        <taxon>Pseudomonadota</taxon>
        <taxon>Gammaproteobacteria</taxon>
        <taxon>Methylococcales</taxon>
        <taxon>Methylococcaceae</taxon>
        <taxon>Candidatus Methylospira</taxon>
    </lineage>
</organism>
<dbReference type="InterPro" id="IPR022513">
    <property type="entry name" value="TOMM_pelo"/>
</dbReference>
<proteinExistence type="predicted"/>
<name>A0A5Q0BHE0_9GAMM</name>
<evidence type="ECO:0000313" key="3">
    <source>
        <dbReference type="EMBL" id="QFY43233.1"/>
    </source>
</evidence>
<dbReference type="GO" id="GO:0003824">
    <property type="term" value="F:catalytic activity"/>
    <property type="evidence" value="ECO:0007669"/>
    <property type="project" value="InterPro"/>
</dbReference>
<evidence type="ECO:0000313" key="4">
    <source>
        <dbReference type="Proteomes" id="UP000325755"/>
    </source>
</evidence>
<dbReference type="InterPro" id="IPR004232">
    <property type="entry name" value="CN_Hdrtase_a/SCN_Hdrlase_g"/>
</dbReference>
<dbReference type="EMBL" id="CP044205">
    <property type="protein sequence ID" value="QFY43233.1"/>
    <property type="molecule type" value="Genomic_DNA"/>
</dbReference>
<dbReference type="InParanoid" id="A0A5Q0BHE0"/>
<dbReference type="GO" id="GO:0046914">
    <property type="term" value="F:transition metal ion binding"/>
    <property type="evidence" value="ECO:0007669"/>
    <property type="project" value="InterPro"/>
</dbReference>
<keyword evidence="4" id="KW-1185">Reference proteome</keyword>
<keyword evidence="1" id="KW-0479">Metal-binding</keyword>
<dbReference type="Pfam" id="PF02979">
    <property type="entry name" value="NHase_alpha"/>
    <property type="match status" value="1"/>
</dbReference>
<gene>
    <name evidence="3" type="ORF">F6R98_11875</name>
</gene>
<dbReference type="NCBIfam" id="TIGR03793">
    <property type="entry name" value="leader_NHLP"/>
    <property type="match status" value="1"/>
</dbReference>
<protein>
    <submittedName>
        <fullName evidence="3">NHLP leader peptide family natural product</fullName>
    </submittedName>
</protein>